<organism evidence="1 2">
    <name type="scientific">Streptomyces mobaraensis</name>
    <name type="common">Streptoverticillium mobaraense</name>
    <dbReference type="NCBI Taxonomy" id="35621"/>
    <lineage>
        <taxon>Bacteria</taxon>
        <taxon>Bacillati</taxon>
        <taxon>Actinomycetota</taxon>
        <taxon>Actinomycetes</taxon>
        <taxon>Kitasatosporales</taxon>
        <taxon>Streptomycetaceae</taxon>
        <taxon>Streptomyces</taxon>
    </lineage>
</organism>
<evidence type="ECO:0008006" key="3">
    <source>
        <dbReference type="Google" id="ProtNLM"/>
    </source>
</evidence>
<dbReference type="EMBL" id="VOKX01000098">
    <property type="protein sequence ID" value="KAB7837010.1"/>
    <property type="molecule type" value="Genomic_DNA"/>
</dbReference>
<name>A0A5N5W4B0_STRMB</name>
<gene>
    <name evidence="1" type="ORF">FRZ00_24370</name>
</gene>
<dbReference type="OrthoDB" id="4566001at2"/>
<keyword evidence="2" id="KW-1185">Reference proteome</keyword>
<evidence type="ECO:0000313" key="1">
    <source>
        <dbReference type="EMBL" id="KAB7837010.1"/>
    </source>
</evidence>
<dbReference type="AlphaFoldDB" id="A0A5N5W4B0"/>
<sequence>MTLREQLTALYAGEVEPAEVVGAFRRSAVVVPLDERGGLWTATYEDVGWIHAFCDEAALARFVMARADACGVAVRPGEAAVDYVTTFGARLLDVVIPAIGEPTGVALDMGGDTPFFLPPVAGVVPDEAAVPATAGGETA</sequence>
<protein>
    <recommendedName>
        <fullName evidence="3">SseB family protein</fullName>
    </recommendedName>
</protein>
<comment type="caution">
    <text evidence="1">The sequence shown here is derived from an EMBL/GenBank/DDBJ whole genome shotgun (WGS) entry which is preliminary data.</text>
</comment>
<reference evidence="1 2" key="1">
    <citation type="journal article" date="2019" name="Microb. Cell Fact.">
        <title>Exploring novel herbicidin analogues by transcriptional regulator overexpression and MS/MS molecular networking.</title>
        <authorList>
            <person name="Shi Y."/>
            <person name="Gu R."/>
            <person name="Li Y."/>
            <person name="Wang X."/>
            <person name="Ren W."/>
            <person name="Li X."/>
            <person name="Wang L."/>
            <person name="Xie Y."/>
            <person name="Hong B."/>
        </authorList>
    </citation>
    <scope>NUCLEOTIDE SEQUENCE [LARGE SCALE GENOMIC DNA]</scope>
    <source>
        <strain evidence="1 2">US-43</strain>
    </source>
</reference>
<dbReference type="Proteomes" id="UP000327000">
    <property type="component" value="Unassembled WGS sequence"/>
</dbReference>
<proteinExistence type="predicted"/>
<evidence type="ECO:0000313" key="2">
    <source>
        <dbReference type="Proteomes" id="UP000327000"/>
    </source>
</evidence>
<accession>A0A5N5W4B0</accession>